<dbReference type="EMBL" id="OIVN01000125">
    <property type="protein sequence ID" value="SPC74789.1"/>
    <property type="molecule type" value="Genomic_DNA"/>
</dbReference>
<reference evidence="1" key="1">
    <citation type="submission" date="2018-02" db="EMBL/GenBank/DDBJ databases">
        <authorList>
            <person name="Cohen D.B."/>
            <person name="Kent A.D."/>
        </authorList>
    </citation>
    <scope>NUCLEOTIDE SEQUENCE</scope>
</reference>
<sequence>MNAPLSFIKSVKVSFSDRPDLKTAILVKQPFKLKRQTVSTRSFKLSLKINFSDGCGCQCTSVEFPVNFQVLADSIKHDKDVVVQKLRKTAIQDQCCGQISLVEKKNHVPPTKEVAVYAIATDFVEYYSFLASTGLSEDIPKKIYVGLISHFPDSAFGIDSTNPPSLISMPPSEVTTPEKNGVVVSPAGSVVVAV</sequence>
<protein>
    <submittedName>
        <fullName evidence="1">Uncharacterized protein</fullName>
    </submittedName>
</protein>
<evidence type="ECO:0000313" key="1">
    <source>
        <dbReference type="EMBL" id="SPC74789.1"/>
    </source>
</evidence>
<accession>A0A2N9EJP5</accession>
<organism evidence="1">
    <name type="scientific">Fagus sylvatica</name>
    <name type="common">Beechnut</name>
    <dbReference type="NCBI Taxonomy" id="28930"/>
    <lineage>
        <taxon>Eukaryota</taxon>
        <taxon>Viridiplantae</taxon>
        <taxon>Streptophyta</taxon>
        <taxon>Embryophyta</taxon>
        <taxon>Tracheophyta</taxon>
        <taxon>Spermatophyta</taxon>
        <taxon>Magnoliopsida</taxon>
        <taxon>eudicotyledons</taxon>
        <taxon>Gunneridae</taxon>
        <taxon>Pentapetalae</taxon>
        <taxon>rosids</taxon>
        <taxon>fabids</taxon>
        <taxon>Fagales</taxon>
        <taxon>Fagaceae</taxon>
        <taxon>Fagus</taxon>
    </lineage>
</organism>
<name>A0A2N9EJP5_FAGSY</name>
<proteinExistence type="predicted"/>
<dbReference type="AlphaFoldDB" id="A0A2N9EJP5"/>
<gene>
    <name evidence="1" type="ORF">FSB_LOCUS2671</name>
</gene>